<keyword evidence="4 7" id="KW-0812">Transmembrane</keyword>
<keyword evidence="2" id="KW-0813">Transport</keyword>
<dbReference type="RefSeq" id="WP_153972160.1">
    <property type="nucleotide sequence ID" value="NZ_JACRWE010000002.1"/>
</dbReference>
<evidence type="ECO:0000256" key="7">
    <source>
        <dbReference type="SAM" id="Phobius"/>
    </source>
</evidence>
<feature type="transmembrane region" description="Helical" evidence="7">
    <location>
        <begin position="55"/>
        <end position="78"/>
    </location>
</feature>
<proteinExistence type="predicted"/>
<evidence type="ECO:0000256" key="4">
    <source>
        <dbReference type="ARBA" id="ARBA00022692"/>
    </source>
</evidence>
<gene>
    <name evidence="8" type="ORF">H8923_05435</name>
</gene>
<organism evidence="8 9">
    <name type="scientific">Romboutsia faecis</name>
    <dbReference type="NCBI Taxonomy" id="2764597"/>
    <lineage>
        <taxon>Bacteria</taxon>
        <taxon>Bacillati</taxon>
        <taxon>Bacillota</taxon>
        <taxon>Clostridia</taxon>
        <taxon>Peptostreptococcales</taxon>
        <taxon>Peptostreptococcaceae</taxon>
        <taxon>Romboutsia</taxon>
    </lineage>
</organism>
<dbReference type="InterPro" id="IPR048279">
    <property type="entry name" value="MdtK-like"/>
</dbReference>
<keyword evidence="5 7" id="KW-1133">Transmembrane helix</keyword>
<feature type="transmembrane region" description="Helical" evidence="7">
    <location>
        <begin position="164"/>
        <end position="185"/>
    </location>
</feature>
<dbReference type="EMBL" id="JACRWE010000002">
    <property type="protein sequence ID" value="MBC5996198.1"/>
    <property type="molecule type" value="Genomic_DNA"/>
</dbReference>
<feature type="transmembrane region" description="Helical" evidence="7">
    <location>
        <begin position="386"/>
        <end position="410"/>
    </location>
</feature>
<evidence type="ECO:0000256" key="2">
    <source>
        <dbReference type="ARBA" id="ARBA00022448"/>
    </source>
</evidence>
<comment type="caution">
    <text evidence="8">The sequence shown here is derived from an EMBL/GenBank/DDBJ whole genome shotgun (WGS) entry which is preliminary data.</text>
</comment>
<reference evidence="8 9" key="1">
    <citation type="submission" date="2020-08" db="EMBL/GenBank/DDBJ databases">
        <authorList>
            <person name="Liu C."/>
            <person name="Sun Q."/>
        </authorList>
    </citation>
    <scope>NUCLEOTIDE SEQUENCE [LARGE SCALE GENOMIC DNA]</scope>
    <source>
        <strain evidence="8 9">NSJ-18</strain>
    </source>
</reference>
<evidence type="ECO:0000256" key="5">
    <source>
        <dbReference type="ARBA" id="ARBA00022989"/>
    </source>
</evidence>
<keyword evidence="6 7" id="KW-0472">Membrane</keyword>
<accession>A0ABR7JMR0</accession>
<evidence type="ECO:0000256" key="1">
    <source>
        <dbReference type="ARBA" id="ARBA00004651"/>
    </source>
</evidence>
<name>A0ABR7JMR0_9FIRM</name>
<feature type="transmembrane region" description="Helical" evidence="7">
    <location>
        <begin position="416"/>
        <end position="434"/>
    </location>
</feature>
<dbReference type="Proteomes" id="UP000609849">
    <property type="component" value="Unassembled WGS sequence"/>
</dbReference>
<dbReference type="PIRSF" id="PIRSF006603">
    <property type="entry name" value="DinF"/>
    <property type="match status" value="1"/>
</dbReference>
<comment type="subcellular location">
    <subcellularLocation>
        <location evidence="1">Cell membrane</location>
        <topology evidence="1">Multi-pass membrane protein</topology>
    </subcellularLocation>
</comment>
<feature type="transmembrane region" description="Helical" evidence="7">
    <location>
        <begin position="90"/>
        <end position="111"/>
    </location>
</feature>
<dbReference type="PANTHER" id="PTHR42925:SF1">
    <property type="entry name" value="VIRULENCE FACTOR MVIN"/>
    <property type="match status" value="1"/>
</dbReference>
<sequence>MESSRKVDKKLSILALTWPIFIELMLQLLVNNIDQLMLSRVSDNAVAAVGNVNQIMNVLVITFSVITMATTILVSQYLGAKDYSKVSETYTVSIFTNLIFGLVAGIVLFVFGGNIFKLIKLPLDLLQDANAYMNIVGGGLFLQALFLTYSAIFRSNGLMKQTMYISVLVNILNIIGNAILINGYLGLPKMGVQGVAISSVLSRFIGVIIIGYMFAKEIDEKISFKYMIPFPKDTFKKLMSIGLPSGGESISYNASQIVILTIVNMLGTTVVTGRTYIGIIVMISYLYANAISQANQIIVGHLIGAREENEAFAAVIDTLKKSMLVTLIVSGSIFIFSDYILGIFTKNPEILKLGKQILFIDIFLELGRTVNMVTIRGMQASGDIKFPVIVGIISMWSVSALFAYIFAITLKMGLHGVWLAMTLDEILRGMIFYVRWKRGSWRSKAIV</sequence>
<dbReference type="NCBIfam" id="TIGR00797">
    <property type="entry name" value="matE"/>
    <property type="match status" value="1"/>
</dbReference>
<feature type="transmembrane region" description="Helical" evidence="7">
    <location>
        <begin position="12"/>
        <end position="30"/>
    </location>
</feature>
<dbReference type="CDD" id="cd13134">
    <property type="entry name" value="MATE_like_8"/>
    <property type="match status" value="1"/>
</dbReference>
<evidence type="ECO:0000313" key="9">
    <source>
        <dbReference type="Proteomes" id="UP000609849"/>
    </source>
</evidence>
<evidence type="ECO:0000313" key="8">
    <source>
        <dbReference type="EMBL" id="MBC5996198.1"/>
    </source>
</evidence>
<feature type="transmembrane region" description="Helical" evidence="7">
    <location>
        <begin position="324"/>
        <end position="344"/>
    </location>
</feature>
<dbReference type="InterPro" id="IPR002528">
    <property type="entry name" value="MATE_fam"/>
</dbReference>
<dbReference type="InterPro" id="IPR047135">
    <property type="entry name" value="YsiQ"/>
</dbReference>
<dbReference type="Pfam" id="PF01554">
    <property type="entry name" value="MatE"/>
    <property type="match status" value="2"/>
</dbReference>
<dbReference type="PANTHER" id="PTHR42925">
    <property type="entry name" value="MULTIDRUG AND TOXIN EFFLUX PROTEIN MATE FAMILY"/>
    <property type="match status" value="1"/>
</dbReference>
<evidence type="ECO:0000256" key="6">
    <source>
        <dbReference type="ARBA" id="ARBA00023136"/>
    </source>
</evidence>
<feature type="transmembrane region" description="Helical" evidence="7">
    <location>
        <begin position="131"/>
        <end position="152"/>
    </location>
</feature>
<keyword evidence="9" id="KW-1185">Reference proteome</keyword>
<feature type="transmembrane region" description="Helical" evidence="7">
    <location>
        <begin position="191"/>
        <end position="215"/>
    </location>
</feature>
<keyword evidence="3" id="KW-1003">Cell membrane</keyword>
<protein>
    <submittedName>
        <fullName evidence="8">MATE family efflux transporter</fullName>
    </submittedName>
</protein>
<evidence type="ECO:0000256" key="3">
    <source>
        <dbReference type="ARBA" id="ARBA00022475"/>
    </source>
</evidence>